<name>A0ABN2XWQ0_9ACTN</name>
<dbReference type="Pfam" id="PF08241">
    <property type="entry name" value="Methyltransf_11"/>
    <property type="match status" value="1"/>
</dbReference>
<protein>
    <recommendedName>
        <fullName evidence="1">Methyltransferase type 11 domain-containing protein</fullName>
    </recommendedName>
</protein>
<dbReference type="Gene3D" id="3.40.50.150">
    <property type="entry name" value="Vaccinia Virus protein VP39"/>
    <property type="match status" value="1"/>
</dbReference>
<dbReference type="SUPFAM" id="SSF53335">
    <property type="entry name" value="S-adenosyl-L-methionine-dependent methyltransferases"/>
    <property type="match status" value="1"/>
</dbReference>
<keyword evidence="3" id="KW-1185">Reference proteome</keyword>
<sequence>MLTSEVFEHVADPGAAFDEIRRLLRRGGRPVFTVPDAVDAPKIVMHMDDPGAEIPVVTDWEPTCPAFLRPTDSIRLCVHSLRNGC</sequence>
<evidence type="ECO:0000259" key="1">
    <source>
        <dbReference type="Pfam" id="PF08241"/>
    </source>
</evidence>
<evidence type="ECO:0000313" key="2">
    <source>
        <dbReference type="EMBL" id="GAA2116817.1"/>
    </source>
</evidence>
<dbReference type="InterPro" id="IPR029063">
    <property type="entry name" value="SAM-dependent_MTases_sf"/>
</dbReference>
<organism evidence="2 3">
    <name type="scientific">Nocardioides bigeumensis</name>
    <dbReference type="NCBI Taxonomy" id="433657"/>
    <lineage>
        <taxon>Bacteria</taxon>
        <taxon>Bacillati</taxon>
        <taxon>Actinomycetota</taxon>
        <taxon>Actinomycetes</taxon>
        <taxon>Propionibacteriales</taxon>
        <taxon>Nocardioidaceae</taxon>
        <taxon>Nocardioides</taxon>
    </lineage>
</organism>
<gene>
    <name evidence="2" type="ORF">GCM10009843_07330</name>
</gene>
<evidence type="ECO:0000313" key="3">
    <source>
        <dbReference type="Proteomes" id="UP001500575"/>
    </source>
</evidence>
<feature type="domain" description="Methyltransferase type 11" evidence="1">
    <location>
        <begin position="2"/>
        <end position="30"/>
    </location>
</feature>
<accession>A0ABN2XWQ0</accession>
<reference evidence="2 3" key="1">
    <citation type="journal article" date="2019" name="Int. J. Syst. Evol. Microbiol.">
        <title>The Global Catalogue of Microorganisms (GCM) 10K type strain sequencing project: providing services to taxonomists for standard genome sequencing and annotation.</title>
        <authorList>
            <consortium name="The Broad Institute Genomics Platform"/>
            <consortium name="The Broad Institute Genome Sequencing Center for Infectious Disease"/>
            <person name="Wu L."/>
            <person name="Ma J."/>
        </authorList>
    </citation>
    <scope>NUCLEOTIDE SEQUENCE [LARGE SCALE GENOMIC DNA]</scope>
    <source>
        <strain evidence="2 3">JCM 16021</strain>
    </source>
</reference>
<dbReference type="InterPro" id="IPR013216">
    <property type="entry name" value="Methyltransf_11"/>
</dbReference>
<dbReference type="Proteomes" id="UP001500575">
    <property type="component" value="Unassembled WGS sequence"/>
</dbReference>
<dbReference type="EMBL" id="BAAAQQ010000002">
    <property type="protein sequence ID" value="GAA2116817.1"/>
    <property type="molecule type" value="Genomic_DNA"/>
</dbReference>
<comment type="caution">
    <text evidence="2">The sequence shown here is derived from an EMBL/GenBank/DDBJ whole genome shotgun (WGS) entry which is preliminary data.</text>
</comment>
<proteinExistence type="predicted"/>